<comment type="subcellular location">
    <subcellularLocation>
        <location evidence="2">Melanosome</location>
    </subcellularLocation>
    <subcellularLocation>
        <location evidence="3">Membrane</location>
        <topology evidence="3">Lipid-anchor</topology>
    </subcellularLocation>
</comment>
<keyword evidence="9" id="KW-0597">Phosphoprotein</keyword>
<dbReference type="InterPro" id="IPR009097">
    <property type="entry name" value="Cyclic_Pdiesterase"/>
</dbReference>
<evidence type="ECO:0000256" key="15">
    <source>
        <dbReference type="ARBA" id="ARBA00045937"/>
    </source>
</evidence>
<evidence type="ECO:0000256" key="4">
    <source>
        <dbReference type="ARBA" id="ARBA00008662"/>
    </source>
</evidence>
<reference evidence="19" key="2">
    <citation type="submission" date="2025-09" db="UniProtKB">
        <authorList>
            <consortium name="Ensembl"/>
        </authorList>
    </citation>
    <scope>IDENTIFICATION</scope>
</reference>
<keyword evidence="14" id="KW-0636">Prenylation</keyword>
<comment type="function">
    <text evidence="15">Catalyzes the formation of 2'-nucleotide products from 2',3'-cyclic substrates. May participate in RNA metabolism in the myelinating cell, CNP is the third most abundant protein in central nervous system myelin.</text>
</comment>
<keyword evidence="13" id="KW-0449">Lipoprotein</keyword>
<organism evidence="19 20">
    <name type="scientific">Paramormyrops kingsleyae</name>
    <dbReference type="NCBI Taxonomy" id="1676925"/>
    <lineage>
        <taxon>Eukaryota</taxon>
        <taxon>Metazoa</taxon>
        <taxon>Chordata</taxon>
        <taxon>Craniata</taxon>
        <taxon>Vertebrata</taxon>
        <taxon>Euteleostomi</taxon>
        <taxon>Actinopterygii</taxon>
        <taxon>Neopterygii</taxon>
        <taxon>Teleostei</taxon>
        <taxon>Osteoglossocephala</taxon>
        <taxon>Osteoglossomorpha</taxon>
        <taxon>Osteoglossiformes</taxon>
        <taxon>Mormyridae</taxon>
        <taxon>Paramormyrops</taxon>
    </lineage>
</organism>
<evidence type="ECO:0000256" key="6">
    <source>
        <dbReference type="ARBA" id="ARBA00012317"/>
    </source>
</evidence>
<feature type="chain" id="PRO_5017430362" description="2',3'-cyclic-nucleotide 3'-phosphodiesterase" evidence="17">
    <location>
        <begin position="18"/>
        <end position="550"/>
    </location>
</feature>
<keyword evidence="8" id="KW-0488">Methylation</keyword>
<evidence type="ECO:0000256" key="11">
    <source>
        <dbReference type="ARBA" id="ARBA00022884"/>
    </source>
</evidence>
<accession>A0A3B3R911</accession>
<dbReference type="GO" id="GO:0042470">
    <property type="term" value="C:melanosome"/>
    <property type="evidence" value="ECO:0007669"/>
    <property type="project" value="UniProtKB-SubCell"/>
</dbReference>
<dbReference type="SUPFAM" id="SSF55144">
    <property type="entry name" value="LigT-like"/>
    <property type="match status" value="1"/>
</dbReference>
<dbReference type="STRING" id="1676925.ENSPKIP00000014395"/>
<feature type="region of interest" description="Disordered" evidence="16">
    <location>
        <begin position="129"/>
        <end position="148"/>
    </location>
</feature>
<sequence length="550" mass="61055">MLSLLQHVVGLLAFTAALLTSLDCNLDGVYSLRLNLLQKCFFSSKSTIQGEKKRMEQQSDQAHPDCKETIQTQAKVEQPGAEVQAKVELEEQVLVGEEVKLPQEAASSEQLGEERKDEAQKMGNVDVMPERNEEHEAPGQSNVGMGEQAMSESVIPESKPEDADPPVAAGSLAFAFLQDERTKAVLRESRTLLILRGLPGSGKTRLATAIKDVYEGACSVISADENVKPENNVSGEGHKALDEAIQARCMSGTPVVVVDDANDTHDRLAWLGQHAELHLYCTLFLEPLTEWSRDPEKLVQKSKQGLEKDKIQALKVVLEATSIPLFFGWFLVSKSQEHMKTMKVDFLKTLVSLDAFKNHASDYGEAEKEVNLEEYFHREGVFHCTTKFCDYGKAEGAKEYAEKQSVKESYGRVSELVLSTLFVTPRTVGARVSLTEDQLQLWPSNTKQDATSDMGMARGSHAHVMLGCAEGVGPVQTGLDLLELVQMEQESQTRDLVQDLELGSLTYYGKGMWALSLREPFLATACFSSYYGHWEEKETEKKKRSKCTVH</sequence>
<keyword evidence="20" id="KW-1185">Reference proteome</keyword>
<proteinExistence type="inferred from homology"/>
<dbReference type="Gene3D" id="3.40.50.300">
    <property type="entry name" value="P-loop containing nucleotide triphosphate hydrolases"/>
    <property type="match status" value="1"/>
</dbReference>
<dbReference type="Gene3D" id="3.90.1740.10">
    <property type="entry name" value="2',3'-cyclic nucleotide 3'-phosphodiesterase superfamily"/>
    <property type="match status" value="1"/>
</dbReference>
<evidence type="ECO:0000313" key="20">
    <source>
        <dbReference type="Proteomes" id="UP000261540"/>
    </source>
</evidence>
<comment type="catalytic activity">
    <reaction evidence="1">
        <text>a nucleoside 2',3'-cyclic phosphate + H2O = a nucleoside 2'-phosphate + H(+)</text>
        <dbReference type="Rhea" id="RHEA:14489"/>
        <dbReference type="ChEBI" id="CHEBI:15377"/>
        <dbReference type="ChEBI" id="CHEBI:15378"/>
        <dbReference type="ChEBI" id="CHEBI:66954"/>
        <dbReference type="ChEBI" id="CHEBI:78552"/>
        <dbReference type="EC" id="3.1.4.37"/>
    </reaction>
</comment>
<evidence type="ECO:0000256" key="10">
    <source>
        <dbReference type="ARBA" id="ARBA00022801"/>
    </source>
</evidence>
<dbReference type="Proteomes" id="UP000261540">
    <property type="component" value="Unplaced"/>
</dbReference>
<dbReference type="GO" id="GO:0003723">
    <property type="term" value="F:RNA binding"/>
    <property type="evidence" value="ECO:0007669"/>
    <property type="project" value="UniProtKB-KW"/>
</dbReference>
<dbReference type="GO" id="GO:0009214">
    <property type="term" value="P:cyclic nucleotide catabolic process"/>
    <property type="evidence" value="ECO:0007669"/>
    <property type="project" value="InterPro"/>
</dbReference>
<keyword evidence="11" id="KW-0694">RNA-binding</keyword>
<keyword evidence="17" id="KW-0732">Signal</keyword>
<name>A0A3B3R911_9TELE</name>
<feature type="domain" description="Cyclic nucleotide phosphodiesterase catalytic" evidence="18">
    <location>
        <begin position="323"/>
        <end position="544"/>
    </location>
</feature>
<evidence type="ECO:0000313" key="19">
    <source>
        <dbReference type="Ensembl" id="ENSPKIP00000014395.1"/>
    </source>
</evidence>
<evidence type="ECO:0000256" key="17">
    <source>
        <dbReference type="SAM" id="SignalP"/>
    </source>
</evidence>
<evidence type="ECO:0000256" key="2">
    <source>
        <dbReference type="ARBA" id="ARBA00004223"/>
    </source>
</evidence>
<evidence type="ECO:0000256" key="3">
    <source>
        <dbReference type="ARBA" id="ARBA00004635"/>
    </source>
</evidence>
<comment type="subunit">
    <text evidence="5">Exists as monomers and homodimers.</text>
</comment>
<dbReference type="Ensembl" id="ENSPKIT00000038835.1">
    <property type="protein sequence ID" value="ENSPKIP00000014395.1"/>
    <property type="gene ID" value="ENSPKIG00000001465.1"/>
</dbReference>
<evidence type="ECO:0000256" key="7">
    <source>
        <dbReference type="ARBA" id="ARBA00014478"/>
    </source>
</evidence>
<comment type="similarity">
    <text evidence="4">Belongs to the 2H phosphoesterase superfamily. CNPase family.</text>
</comment>
<dbReference type="EC" id="3.1.4.37" evidence="6"/>
<feature type="signal peptide" evidence="17">
    <location>
        <begin position="1"/>
        <end position="17"/>
    </location>
</feature>
<evidence type="ECO:0000256" key="1">
    <source>
        <dbReference type="ARBA" id="ARBA00000610"/>
    </source>
</evidence>
<dbReference type="Pfam" id="PF05881">
    <property type="entry name" value="CNPase"/>
    <property type="match status" value="1"/>
</dbReference>
<dbReference type="GO" id="GO:0004113">
    <property type="term" value="F:2',3'-cyclic-nucleotide 3'-phosphodiesterase activity"/>
    <property type="evidence" value="ECO:0007669"/>
    <property type="project" value="UniProtKB-EC"/>
</dbReference>
<evidence type="ECO:0000256" key="9">
    <source>
        <dbReference type="ARBA" id="ARBA00022553"/>
    </source>
</evidence>
<dbReference type="PANTHER" id="PTHR10156:SF0">
    <property type="entry name" value="2',3'-CYCLIC-NUCLEOTIDE 3'-PHOSPHODIESTERASE"/>
    <property type="match status" value="1"/>
</dbReference>
<protein>
    <recommendedName>
        <fullName evidence="7">2',3'-cyclic-nucleotide 3'-phosphodiesterase</fullName>
        <ecNumber evidence="6">3.1.4.37</ecNumber>
    </recommendedName>
</protein>
<reference evidence="19" key="1">
    <citation type="submission" date="2025-08" db="UniProtKB">
        <authorList>
            <consortium name="Ensembl"/>
        </authorList>
    </citation>
    <scope>IDENTIFICATION</scope>
</reference>
<dbReference type="GO" id="GO:0016020">
    <property type="term" value="C:membrane"/>
    <property type="evidence" value="ECO:0007669"/>
    <property type="project" value="UniProtKB-SubCell"/>
</dbReference>
<dbReference type="InterPro" id="IPR027417">
    <property type="entry name" value="P-loop_NTPase"/>
</dbReference>
<evidence type="ECO:0000259" key="18">
    <source>
        <dbReference type="Pfam" id="PF05881"/>
    </source>
</evidence>
<dbReference type="GeneTree" id="ENSGT00510000048410"/>
<keyword evidence="10" id="KW-0378">Hydrolase</keyword>
<evidence type="ECO:0000256" key="5">
    <source>
        <dbReference type="ARBA" id="ARBA00011781"/>
    </source>
</evidence>
<evidence type="ECO:0000256" key="12">
    <source>
        <dbReference type="ARBA" id="ARBA00023136"/>
    </source>
</evidence>
<dbReference type="InterPro" id="IPR047325">
    <property type="entry name" value="CNPase_cat"/>
</dbReference>
<evidence type="ECO:0000256" key="8">
    <source>
        <dbReference type="ARBA" id="ARBA00022481"/>
    </source>
</evidence>
<evidence type="ECO:0000256" key="14">
    <source>
        <dbReference type="ARBA" id="ARBA00023289"/>
    </source>
</evidence>
<dbReference type="PANTHER" id="PTHR10156">
    <property type="entry name" value="2',3'-CYCLIC-NUCLEOTIDE 3'-PHOSPHODIESTERASE"/>
    <property type="match status" value="1"/>
</dbReference>
<keyword evidence="12" id="KW-0472">Membrane</keyword>
<dbReference type="AlphaFoldDB" id="A0A3B3R911"/>
<evidence type="ECO:0000256" key="13">
    <source>
        <dbReference type="ARBA" id="ARBA00023288"/>
    </source>
</evidence>
<evidence type="ECO:0000256" key="16">
    <source>
        <dbReference type="SAM" id="MobiDB-lite"/>
    </source>
</evidence>
<dbReference type="InterPro" id="IPR008431">
    <property type="entry name" value="CNPase"/>
</dbReference>
<dbReference type="SUPFAM" id="SSF52540">
    <property type="entry name" value="P-loop containing nucleoside triphosphate hydrolases"/>
    <property type="match status" value="1"/>
</dbReference>